<proteinExistence type="inferred from homology"/>
<organism evidence="2 3">
    <name type="scientific">Paraburkholderia youngii</name>
    <dbReference type="NCBI Taxonomy" id="2782701"/>
    <lineage>
        <taxon>Bacteria</taxon>
        <taxon>Pseudomonadati</taxon>
        <taxon>Pseudomonadota</taxon>
        <taxon>Betaproteobacteria</taxon>
        <taxon>Burkholderiales</taxon>
        <taxon>Burkholderiaceae</taxon>
        <taxon>Paraburkholderia</taxon>
    </lineage>
</organism>
<reference evidence="2 3" key="1">
    <citation type="submission" date="2020-08" db="EMBL/GenBank/DDBJ databases">
        <title>Genomic Encyclopedia of Type Strains, Phase IV (KMG-V): Genome sequencing to study the core and pangenomes of soil and plant-associated prokaryotes.</title>
        <authorList>
            <person name="Whitman W."/>
        </authorList>
    </citation>
    <scope>NUCLEOTIDE SEQUENCE [LARGE SCALE GENOMIC DNA]</scope>
    <source>
        <strain evidence="2 3">JPY162</strain>
    </source>
</reference>
<gene>
    <name evidence="2" type="ORF">HDG41_007132</name>
</gene>
<dbReference type="EMBL" id="JACHDE010000026">
    <property type="protein sequence ID" value="MBB5405036.1"/>
    <property type="molecule type" value="Genomic_DNA"/>
</dbReference>
<dbReference type="AlphaFoldDB" id="A0A7W8LDM3"/>
<sequence length="148" mass="16586">MTNTNGTALDATSVAQRLTDGRHAVSVDERKVDDWIADGGECVALLTADGTRFPDFLDVAVVLPEVARRVWRWSWRWSWRWPWSTLLWLHAGAYVTRISSMTDWNDYVANVAHALGQPTTRTPWVGIPGRTVGASPGCHELSINLWGR</sequence>
<dbReference type="SUPFAM" id="SSF52833">
    <property type="entry name" value="Thioredoxin-like"/>
    <property type="match status" value="1"/>
</dbReference>
<dbReference type="RefSeq" id="WP_184228615.1">
    <property type="nucleotide sequence ID" value="NZ_JACHDE010000026.1"/>
</dbReference>
<evidence type="ECO:0000313" key="3">
    <source>
        <dbReference type="Proteomes" id="UP000592820"/>
    </source>
</evidence>
<dbReference type="InterPro" id="IPR010893">
    <property type="entry name" value="NiFe-hyd_mat_HyaE"/>
</dbReference>
<name>A0A7W8LDM3_9BURK</name>
<dbReference type="InterPro" id="IPR036249">
    <property type="entry name" value="Thioredoxin-like_sf"/>
</dbReference>
<evidence type="ECO:0000256" key="1">
    <source>
        <dbReference type="ARBA" id="ARBA00009004"/>
    </source>
</evidence>
<comment type="caution">
    <text evidence="2">The sequence shown here is derived from an EMBL/GenBank/DDBJ whole genome shotgun (WGS) entry which is preliminary data.</text>
</comment>
<accession>A0A7W8LDM3</accession>
<dbReference type="Pfam" id="PF07449">
    <property type="entry name" value="HyaE"/>
    <property type="match status" value="1"/>
</dbReference>
<comment type="similarity">
    <text evidence="1">Belongs to the HupG/HyaE family.</text>
</comment>
<dbReference type="Proteomes" id="UP000592820">
    <property type="component" value="Unassembled WGS sequence"/>
</dbReference>
<dbReference type="Gene3D" id="3.40.30.10">
    <property type="entry name" value="Glutaredoxin"/>
    <property type="match status" value="2"/>
</dbReference>
<evidence type="ECO:0000313" key="2">
    <source>
        <dbReference type="EMBL" id="MBB5405036.1"/>
    </source>
</evidence>
<protein>
    <submittedName>
        <fullName evidence="2">Hydrogenase-1 operon protein HyaE</fullName>
    </submittedName>
</protein>